<dbReference type="InterPro" id="IPR036388">
    <property type="entry name" value="WH-like_DNA-bd_sf"/>
</dbReference>
<comment type="caution">
    <text evidence="3">The sequence shown here is derived from an EMBL/GenBank/DDBJ whole genome shotgun (WGS) entry which is preliminary data.</text>
</comment>
<name>A0ABY2WXW0_9RHOB</name>
<dbReference type="Gene3D" id="1.10.10.10">
    <property type="entry name" value="Winged helix-like DNA-binding domain superfamily/Winged helix DNA-binding domain"/>
    <property type="match status" value="1"/>
</dbReference>
<keyword evidence="1" id="KW-0175">Coiled coil</keyword>
<evidence type="ECO:0000259" key="2">
    <source>
        <dbReference type="PROSITE" id="PS50994"/>
    </source>
</evidence>
<dbReference type="InterPro" id="IPR009057">
    <property type="entry name" value="Homeodomain-like_sf"/>
</dbReference>
<reference evidence="3 4" key="1">
    <citation type="submission" date="2019-05" db="EMBL/GenBank/DDBJ databases">
        <title>Marivita sp. nov. isolated from sea sediment.</title>
        <authorList>
            <person name="Kim W."/>
        </authorList>
    </citation>
    <scope>NUCLEOTIDE SEQUENCE [LARGE SCALE GENOMIC DNA]</scope>
    <source>
        <strain evidence="3 4">CAU 1492</strain>
    </source>
</reference>
<keyword evidence="4" id="KW-1185">Reference proteome</keyword>
<evidence type="ECO:0000256" key="1">
    <source>
        <dbReference type="SAM" id="Coils"/>
    </source>
</evidence>
<evidence type="ECO:0000313" key="3">
    <source>
        <dbReference type="EMBL" id="TMV07418.1"/>
    </source>
</evidence>
<protein>
    <submittedName>
        <fullName evidence="3">IS3 family transposase</fullName>
    </submittedName>
</protein>
<feature type="coiled-coil region" evidence="1">
    <location>
        <begin position="71"/>
        <end position="98"/>
    </location>
</feature>
<accession>A0ABY2WXW0</accession>
<gene>
    <name evidence="3" type="ORF">FGK64_21330</name>
</gene>
<dbReference type="InterPro" id="IPR012337">
    <property type="entry name" value="RNaseH-like_sf"/>
</dbReference>
<organism evidence="3 4">
    <name type="scientific">Arenibacterium halophilum</name>
    <dbReference type="NCBI Taxonomy" id="2583821"/>
    <lineage>
        <taxon>Bacteria</taxon>
        <taxon>Pseudomonadati</taxon>
        <taxon>Pseudomonadota</taxon>
        <taxon>Alphaproteobacteria</taxon>
        <taxon>Rhodobacterales</taxon>
        <taxon>Paracoccaceae</taxon>
        <taxon>Arenibacterium</taxon>
    </lineage>
</organism>
<dbReference type="PANTHER" id="PTHR46889">
    <property type="entry name" value="TRANSPOSASE INSF FOR INSERTION SEQUENCE IS3B-RELATED"/>
    <property type="match status" value="1"/>
</dbReference>
<dbReference type="Pfam" id="PF13276">
    <property type="entry name" value="HTH_21"/>
    <property type="match status" value="1"/>
</dbReference>
<dbReference type="EMBL" id="VCPC01000008">
    <property type="protein sequence ID" value="TMV07418.1"/>
    <property type="molecule type" value="Genomic_DNA"/>
</dbReference>
<dbReference type="InterPro" id="IPR048020">
    <property type="entry name" value="Transpos_IS3"/>
</dbReference>
<dbReference type="InterPro" id="IPR001584">
    <property type="entry name" value="Integrase_cat-core"/>
</dbReference>
<dbReference type="NCBIfam" id="NF033516">
    <property type="entry name" value="transpos_IS3"/>
    <property type="match status" value="1"/>
</dbReference>
<proteinExistence type="predicted"/>
<dbReference type="Pfam" id="PF00665">
    <property type="entry name" value="rve"/>
    <property type="match status" value="1"/>
</dbReference>
<dbReference type="InterPro" id="IPR050900">
    <property type="entry name" value="Transposase_IS3/IS150/IS904"/>
</dbReference>
<dbReference type="InterPro" id="IPR025948">
    <property type="entry name" value="HTH-like_dom"/>
</dbReference>
<dbReference type="SUPFAM" id="SSF46689">
    <property type="entry name" value="Homeodomain-like"/>
    <property type="match status" value="1"/>
</dbReference>
<dbReference type="Gene3D" id="3.30.420.10">
    <property type="entry name" value="Ribonuclease H-like superfamily/Ribonuclease H"/>
    <property type="match status" value="1"/>
</dbReference>
<dbReference type="PANTHER" id="PTHR46889:SF4">
    <property type="entry name" value="TRANSPOSASE INSO FOR INSERTION SEQUENCE ELEMENT IS911B-RELATED"/>
    <property type="match status" value="1"/>
</dbReference>
<dbReference type="Proteomes" id="UP001191082">
    <property type="component" value="Unassembled WGS sequence"/>
</dbReference>
<dbReference type="InterPro" id="IPR036397">
    <property type="entry name" value="RNaseH_sf"/>
</dbReference>
<feature type="domain" description="Integrase catalytic" evidence="2">
    <location>
        <begin position="239"/>
        <end position="404"/>
    </location>
</feature>
<evidence type="ECO:0000313" key="4">
    <source>
        <dbReference type="Proteomes" id="UP001191082"/>
    </source>
</evidence>
<dbReference type="SUPFAM" id="SSF53098">
    <property type="entry name" value="Ribonuclease H-like"/>
    <property type="match status" value="1"/>
</dbReference>
<dbReference type="PROSITE" id="PS50994">
    <property type="entry name" value="INTEGRASE"/>
    <property type="match status" value="1"/>
</dbReference>
<sequence length="414" mass="46173">MSLMTQKRFTPAYPAELRERGVRLFQENRADYRSDSAAYRAIAPKLGCSPDSLRVWCQQAERDAGQRGGLTSAEKDRIKDLEREVRELRQANEILKKASAYFAGGGARPPVPQMIAFIDDHRSVFGVGPICRVLGIASSTYYVFKAVERDPELASGRARQDQLDMAAIQLAFDGSRGRYGARKVWHQLRREGHDVARCTVERLMKVMGLQGVVRGKKVITTNPDAAQPCPDDKVNRAFVAAMPNQLWVSDFTYVSSWQGMVYVAFIIDVFARKIVGWRVSTSMTTGFVLDALNQAICQRAPSEADKLIHHSDRGSQYLSIRYTERLAEAGIDTSVGSVGDSYDNALAESIIGLFKTEVIKFLGPWKSAAQVEWETLKWVDSYDNTRLHSAIGYITPNEAEEAYHTCLSTAEKAA</sequence>